<evidence type="ECO:0000256" key="2">
    <source>
        <dbReference type="ARBA" id="ARBA00022825"/>
    </source>
</evidence>
<dbReference type="GO" id="GO:0006508">
    <property type="term" value="P:proteolysis"/>
    <property type="evidence" value="ECO:0007669"/>
    <property type="project" value="InterPro"/>
</dbReference>
<dbReference type="Pfam" id="PF00326">
    <property type="entry name" value="Peptidase_S9"/>
    <property type="match status" value="1"/>
</dbReference>
<feature type="domain" description="Peptidase S9 prolyl oligopeptidase catalytic" evidence="7">
    <location>
        <begin position="388"/>
        <end position="594"/>
    </location>
</feature>
<name>A0A9Q4C2B1_9EURY</name>
<dbReference type="InterPro" id="IPR002470">
    <property type="entry name" value="Peptidase_S9A"/>
</dbReference>
<keyword evidence="9" id="KW-1185">Reference proteome</keyword>
<dbReference type="InterPro" id="IPR001375">
    <property type="entry name" value="Peptidase_S9_cat"/>
</dbReference>
<dbReference type="PANTHER" id="PTHR42776:SF27">
    <property type="entry name" value="DIPEPTIDYL PEPTIDASE FAMILY MEMBER 6"/>
    <property type="match status" value="1"/>
</dbReference>
<dbReference type="PRINTS" id="PR00862">
    <property type="entry name" value="PROLIGOPTASE"/>
</dbReference>
<dbReference type="InterPro" id="IPR011659">
    <property type="entry name" value="WD40"/>
</dbReference>
<comment type="function">
    <text evidence="6">This enzyme catalyzes the hydrolysis of the N-terminal peptide bond of an N-acetylated peptide to generate an N-acetylated amino acid and a peptide with a free N-terminus. It preferentially cleaves off Ac-Ala, Ac-Met and Ac-Ser. Also, involved in the degradation of oxidized and glycated proteins.</text>
</comment>
<sequence>MHDVERYLRIRSAYAPSFLHDGSLLYMNDATGAAQAWRVDEPLGWQSQVTFGDEPVSFAVASPERNELIYGRDEGGNERTQLFRVDATGVDEVALTDEPQAKHRWGGWSHDGERFAFASNRRDSRVFDLYVQGRDEKDATLVCETDGWYSVVGWLSDDSALVVREARSNFDHDIYTVGTDGGELERVTDAERETRYRSINPSPDGGSLYLSTDEGNDTLYLGRLDIETGEMEKVVDGGDRNVSGVSVDDETGKVVYGRNVEGYTELRTAELDDGELHGLPTPDLPDGVVGGTSFGHDGDRFAVTVTQRRRNPNIYVVEFETGEATRWTDATTAGVPPETFVGSDVVRYDSFDGLSVPALFSTPDTERHEPPYPVVVDIHGGPESQRRPSFSGLRQYLLGSGYALLEPNVRGSTGYGREYTTLDDRRKRMDAVGDIGAALDYLAERNDADEERVTAYGGSYGGFVVLAALAEYPERWAAGVDVVGIANFVTFLENTGEWRRSLREAEYGSLDEDREFLERISPINNADEIRAPLLVMHGANDPRVPVDEAEQIADEVSEHAPVEKLIFDDEGHGFSKRENRIEAYTTMVDFLNEHV</sequence>
<dbReference type="EMBL" id="RKLV01000001">
    <property type="protein sequence ID" value="MCX2818008.1"/>
    <property type="molecule type" value="Genomic_DNA"/>
</dbReference>
<proteinExistence type="predicted"/>
<protein>
    <recommendedName>
        <fullName evidence="5">Acyl-peptide hydrolase</fullName>
    </recommendedName>
    <alternativeName>
        <fullName evidence="4">Acylaminoacyl-peptidase</fullName>
    </alternativeName>
</protein>
<reference evidence="8" key="1">
    <citation type="submission" date="2022-09" db="EMBL/GenBank/DDBJ databases">
        <title>Haloadaptaus new haloarchaeum isolated from saline soil.</title>
        <authorList>
            <person name="Duran-Viseras A."/>
            <person name="Sanchez-Porro C."/>
            <person name="Ventosa A."/>
        </authorList>
    </citation>
    <scope>NUCLEOTIDE SEQUENCE</scope>
    <source>
        <strain evidence="8">F3-133</strain>
    </source>
</reference>
<evidence type="ECO:0000313" key="8">
    <source>
        <dbReference type="EMBL" id="MCX2818008.1"/>
    </source>
</evidence>
<accession>A0A9Q4C2B1</accession>
<comment type="caution">
    <text evidence="8">The sequence shown here is derived from an EMBL/GenBank/DDBJ whole genome shotgun (WGS) entry which is preliminary data.</text>
</comment>
<organism evidence="8 9">
    <name type="scientific">Halorutilus salinus</name>
    <dbReference type="NCBI Taxonomy" id="2487751"/>
    <lineage>
        <taxon>Archaea</taxon>
        <taxon>Methanobacteriati</taxon>
        <taxon>Methanobacteriota</taxon>
        <taxon>Stenosarchaea group</taxon>
        <taxon>Halobacteria</taxon>
        <taxon>Halorutilales</taxon>
        <taxon>Halorutilaceae</taxon>
        <taxon>Halorutilus</taxon>
    </lineage>
</organism>
<evidence type="ECO:0000256" key="5">
    <source>
        <dbReference type="ARBA" id="ARBA00032596"/>
    </source>
</evidence>
<dbReference type="Proteomes" id="UP001149411">
    <property type="component" value="Unassembled WGS sequence"/>
</dbReference>
<dbReference type="Pfam" id="PF07676">
    <property type="entry name" value="PD40"/>
    <property type="match status" value="1"/>
</dbReference>
<dbReference type="SUPFAM" id="SSF53474">
    <property type="entry name" value="alpha/beta-Hydrolases"/>
    <property type="match status" value="1"/>
</dbReference>
<keyword evidence="2" id="KW-0645">Protease</keyword>
<dbReference type="PANTHER" id="PTHR42776">
    <property type="entry name" value="SERINE PEPTIDASE S9 FAMILY MEMBER"/>
    <property type="match status" value="1"/>
</dbReference>
<dbReference type="InterPro" id="IPR011042">
    <property type="entry name" value="6-blade_b-propeller_TolB-like"/>
</dbReference>
<dbReference type="InterPro" id="IPR029058">
    <property type="entry name" value="AB_hydrolase_fold"/>
</dbReference>
<evidence type="ECO:0000256" key="3">
    <source>
        <dbReference type="ARBA" id="ARBA00022990"/>
    </source>
</evidence>
<dbReference type="RefSeq" id="WP_266085599.1">
    <property type="nucleotide sequence ID" value="NZ_RKLV01000001.1"/>
</dbReference>
<dbReference type="Gene3D" id="3.40.50.1820">
    <property type="entry name" value="alpha/beta hydrolase"/>
    <property type="match status" value="1"/>
</dbReference>
<dbReference type="PROSITE" id="PS00708">
    <property type="entry name" value="PRO_ENDOPEP_SER"/>
    <property type="match status" value="1"/>
</dbReference>
<dbReference type="SUPFAM" id="SSF82171">
    <property type="entry name" value="DPP6 N-terminal domain-like"/>
    <property type="match status" value="1"/>
</dbReference>
<keyword evidence="2" id="KW-0720">Serine protease</keyword>
<dbReference type="AlphaFoldDB" id="A0A9Q4C2B1"/>
<evidence type="ECO:0000313" key="9">
    <source>
        <dbReference type="Proteomes" id="UP001149411"/>
    </source>
</evidence>
<evidence type="ECO:0000256" key="6">
    <source>
        <dbReference type="ARBA" id="ARBA00045885"/>
    </source>
</evidence>
<evidence type="ECO:0000256" key="4">
    <source>
        <dbReference type="ARBA" id="ARBA00032284"/>
    </source>
</evidence>
<dbReference type="GO" id="GO:0004252">
    <property type="term" value="F:serine-type endopeptidase activity"/>
    <property type="evidence" value="ECO:0007669"/>
    <property type="project" value="InterPro"/>
</dbReference>
<dbReference type="InterPro" id="IPR002471">
    <property type="entry name" value="Pept_S9_AS"/>
</dbReference>
<keyword evidence="3" id="KW-0007">Acetylation</keyword>
<gene>
    <name evidence="8" type="ORF">EGH25_01365</name>
</gene>
<evidence type="ECO:0000259" key="7">
    <source>
        <dbReference type="Pfam" id="PF00326"/>
    </source>
</evidence>
<dbReference type="Gene3D" id="2.120.10.30">
    <property type="entry name" value="TolB, C-terminal domain"/>
    <property type="match status" value="2"/>
</dbReference>
<evidence type="ECO:0000256" key="1">
    <source>
        <dbReference type="ARBA" id="ARBA00022801"/>
    </source>
</evidence>
<keyword evidence="1" id="KW-0378">Hydrolase</keyword>